<feature type="non-terminal residue" evidence="3">
    <location>
        <position position="1"/>
    </location>
</feature>
<protein>
    <submittedName>
        <fullName evidence="3">Uncharacterized protein</fullName>
    </submittedName>
</protein>
<gene>
    <name evidence="3" type="ORF">PACLA_8A085850</name>
</gene>
<feature type="region of interest" description="Disordered" evidence="1">
    <location>
        <begin position="271"/>
        <end position="318"/>
    </location>
</feature>
<feature type="compositionally biased region" description="Polar residues" evidence="1">
    <location>
        <begin position="583"/>
        <end position="616"/>
    </location>
</feature>
<accession>A0A7D9ESE8</accession>
<keyword evidence="4" id="KW-1185">Reference proteome</keyword>
<feature type="compositionally biased region" description="Polar residues" evidence="1">
    <location>
        <begin position="30"/>
        <end position="51"/>
    </location>
</feature>
<feature type="compositionally biased region" description="Basic and acidic residues" evidence="1">
    <location>
        <begin position="352"/>
        <end position="363"/>
    </location>
</feature>
<keyword evidence="2" id="KW-1133">Transmembrane helix</keyword>
<organism evidence="3 4">
    <name type="scientific">Paramuricea clavata</name>
    <name type="common">Red gorgonian</name>
    <name type="synonym">Violescent sea-whip</name>
    <dbReference type="NCBI Taxonomy" id="317549"/>
    <lineage>
        <taxon>Eukaryota</taxon>
        <taxon>Metazoa</taxon>
        <taxon>Cnidaria</taxon>
        <taxon>Anthozoa</taxon>
        <taxon>Octocorallia</taxon>
        <taxon>Malacalcyonacea</taxon>
        <taxon>Plexauridae</taxon>
        <taxon>Paramuricea</taxon>
    </lineage>
</organism>
<dbReference type="Proteomes" id="UP001152795">
    <property type="component" value="Unassembled WGS sequence"/>
</dbReference>
<feature type="compositionally biased region" description="Polar residues" evidence="1">
    <location>
        <begin position="561"/>
        <end position="574"/>
    </location>
</feature>
<evidence type="ECO:0000313" key="3">
    <source>
        <dbReference type="EMBL" id="CAB4016233.1"/>
    </source>
</evidence>
<feature type="compositionally biased region" description="Polar residues" evidence="1">
    <location>
        <begin position="633"/>
        <end position="647"/>
    </location>
</feature>
<feature type="transmembrane region" description="Helical" evidence="2">
    <location>
        <begin position="758"/>
        <end position="782"/>
    </location>
</feature>
<comment type="caution">
    <text evidence="3">The sequence shown here is derived from an EMBL/GenBank/DDBJ whole genome shotgun (WGS) entry which is preliminary data.</text>
</comment>
<feature type="region of interest" description="Disordered" evidence="1">
    <location>
        <begin position="500"/>
        <end position="525"/>
    </location>
</feature>
<feature type="compositionally biased region" description="Basic and acidic residues" evidence="1">
    <location>
        <begin position="383"/>
        <end position="394"/>
    </location>
</feature>
<feature type="compositionally biased region" description="Polar residues" evidence="1">
    <location>
        <begin position="278"/>
        <end position="287"/>
    </location>
</feature>
<proteinExistence type="predicted"/>
<reference evidence="3" key="1">
    <citation type="submission" date="2020-04" db="EMBL/GenBank/DDBJ databases">
        <authorList>
            <person name="Alioto T."/>
            <person name="Alioto T."/>
            <person name="Gomez Garrido J."/>
        </authorList>
    </citation>
    <scope>NUCLEOTIDE SEQUENCE</scope>
    <source>
        <strain evidence="3">A484AB</strain>
    </source>
</reference>
<feature type="region of interest" description="Disordered" evidence="1">
    <location>
        <begin position="352"/>
        <end position="403"/>
    </location>
</feature>
<feature type="compositionally biased region" description="Polar residues" evidence="1">
    <location>
        <begin position="136"/>
        <end position="145"/>
    </location>
</feature>
<feature type="compositionally biased region" description="Basic and acidic residues" evidence="1">
    <location>
        <begin position="72"/>
        <end position="90"/>
    </location>
</feature>
<dbReference type="OrthoDB" id="6009810at2759"/>
<keyword evidence="2" id="KW-0812">Transmembrane</keyword>
<feature type="compositionally biased region" description="Acidic residues" evidence="1">
    <location>
        <begin position="103"/>
        <end position="121"/>
    </location>
</feature>
<evidence type="ECO:0000256" key="2">
    <source>
        <dbReference type="SAM" id="Phobius"/>
    </source>
</evidence>
<feature type="region of interest" description="Disordered" evidence="1">
    <location>
        <begin position="1"/>
        <end position="151"/>
    </location>
</feature>
<feature type="non-terminal residue" evidence="3">
    <location>
        <position position="819"/>
    </location>
</feature>
<name>A0A7D9ESE8_PARCT</name>
<keyword evidence="2" id="KW-0472">Membrane</keyword>
<feature type="region of interest" description="Disordered" evidence="1">
    <location>
        <begin position="417"/>
        <end position="453"/>
    </location>
</feature>
<evidence type="ECO:0000313" key="4">
    <source>
        <dbReference type="Proteomes" id="UP001152795"/>
    </source>
</evidence>
<feature type="region of interest" description="Disordered" evidence="1">
    <location>
        <begin position="561"/>
        <end position="651"/>
    </location>
</feature>
<feature type="compositionally biased region" description="Polar residues" evidence="1">
    <location>
        <begin position="7"/>
        <end position="17"/>
    </location>
</feature>
<feature type="compositionally biased region" description="Basic and acidic residues" evidence="1">
    <location>
        <begin position="122"/>
        <end position="132"/>
    </location>
</feature>
<dbReference type="EMBL" id="CACRXK020009033">
    <property type="protein sequence ID" value="CAB4016233.1"/>
    <property type="molecule type" value="Genomic_DNA"/>
</dbReference>
<feature type="compositionally biased region" description="Basic and acidic residues" evidence="1">
    <location>
        <begin position="417"/>
        <end position="440"/>
    </location>
</feature>
<evidence type="ECO:0000256" key="1">
    <source>
        <dbReference type="SAM" id="MobiDB-lite"/>
    </source>
</evidence>
<feature type="compositionally biased region" description="Basic and acidic residues" evidence="1">
    <location>
        <begin position="617"/>
        <end position="628"/>
    </location>
</feature>
<sequence length="819" mass="95259">IYEVNAHPSNNSQFQSRDISDSRHVVRSISPPNRTWESNHGRSVNQPSFEQSTKHEYNVSSEADIDPWDMIQIEKERGQRSPDQGERSEPQDYYSPDNVGSEYYEDDYIDEDNQDNFEPDDKEILSPRRLDPGRFSQFTKSSYISDPTRDKPLREQFRGRTMNSSLEHNGIEKNARQNDVRILESSNYVSDERTRNTQQTNVSYDPLEPLRKNRNVHDRHLSVEEEEWETKHLSPKRLDDARWFSFVNEQNMEVKPKYPAQHDVYIQEQKTRPAKSFGSKNSASEVRQANKADRGKISSTFTDTQYNMNGNNSDERNRIRFKDYPSDARSSSPSERLNEIHVERSPALKKLMKQDEISEEPVRRVTTRASVQSSPWDEIETQTTRRDSGVRNEQENETVGADRYVGKLDLKQWSSEVERNRSFDIKSPEPLHTHNEDKTRSAAPLKQNSLRTTQEVYKDEMVIINRNKSPKISGDVYILESKNETTFQERSVRPSSLKYKEKVNFSDENGNSPKRPTPTTPTRMQHTIVIEDNQRTTNDVDDYLKRKRVGKVNLSLWEQNATSQSYNNSSSATDMSPYENRSESMSPRDSQSSVTLNGSNSSQFDNSRQYTNTSSNRKSDINAQERKHANSPGDDSTYSNRRSFNKSMSEDELAWEKRFNKTYERKISVEEPEEEIKQRKVSDQKIPRLSDGNVENENYFNFGKISLDEDEVRHVRENKTNIGNKTNYRNDDTYITPKSFNDRNNVNRQKVLESTSSIIPFIVLGVGVSTLALAILILLIWYKRQGRTICNVRLRKVPLRQEVEDEANVSNHSYEEIEM</sequence>
<dbReference type="AlphaFoldDB" id="A0A7D9ESE8"/>
<feature type="compositionally biased region" description="Polar residues" evidence="1">
    <location>
        <begin position="297"/>
        <end position="312"/>
    </location>
</feature>